<keyword evidence="1" id="KW-0547">Nucleotide-binding</keyword>
<name>A0AAV4LMZ4_BABCB</name>
<dbReference type="AlphaFoldDB" id="A0AAV4LMZ4"/>
<proteinExistence type="predicted"/>
<keyword evidence="1" id="KW-0067">ATP-binding</keyword>
<accession>A0AAV4LMZ4</accession>
<dbReference type="EMBL" id="BPLF01000001">
    <property type="protein sequence ID" value="GIX60927.1"/>
    <property type="molecule type" value="Genomic_DNA"/>
</dbReference>
<keyword evidence="2" id="KW-1185">Reference proteome</keyword>
<dbReference type="RefSeq" id="XP_067712998.1">
    <property type="nucleotide sequence ID" value="XM_067856897.1"/>
</dbReference>
<sequence>MSRSTGTAAEASVSLTPPAAVPTYMLERQDASIALASSKLPVMLAEVLAGSPSSGGETVNLVPPLRCVDLATEDEVELDRAEVEALRERGLRLGTMGFSGDTAFSMSLCCITLFQTDLKEVKRGAMVTRDNYGRNI</sequence>
<evidence type="ECO:0000313" key="1">
    <source>
        <dbReference type="EMBL" id="GIX60927.1"/>
    </source>
</evidence>
<dbReference type="GeneID" id="94192410"/>
<dbReference type="GO" id="GO:0005524">
    <property type="term" value="F:ATP binding"/>
    <property type="evidence" value="ECO:0007669"/>
    <property type="project" value="UniProtKB-KW"/>
</dbReference>
<protein>
    <submittedName>
        <fullName evidence="1">ABC transporter ATP-binding protein</fullName>
    </submittedName>
</protein>
<evidence type="ECO:0000313" key="2">
    <source>
        <dbReference type="Proteomes" id="UP001497744"/>
    </source>
</evidence>
<gene>
    <name evidence="1" type="ORF">BcabD6B2_03620</name>
</gene>
<dbReference type="Proteomes" id="UP001497744">
    <property type="component" value="Unassembled WGS sequence"/>
</dbReference>
<reference evidence="1 2" key="1">
    <citation type="submission" date="2021-06" db="EMBL/GenBank/DDBJ databases">
        <title>Genome sequence of Babesia caballi.</title>
        <authorList>
            <person name="Yamagishi J."/>
            <person name="Kidaka T."/>
            <person name="Ochi A."/>
        </authorList>
    </citation>
    <scope>NUCLEOTIDE SEQUENCE [LARGE SCALE GENOMIC DNA]</scope>
    <source>
        <strain evidence="1">USDA-D6B2</strain>
    </source>
</reference>
<organism evidence="1 2">
    <name type="scientific">Babesia caballi</name>
    <dbReference type="NCBI Taxonomy" id="5871"/>
    <lineage>
        <taxon>Eukaryota</taxon>
        <taxon>Sar</taxon>
        <taxon>Alveolata</taxon>
        <taxon>Apicomplexa</taxon>
        <taxon>Aconoidasida</taxon>
        <taxon>Piroplasmida</taxon>
        <taxon>Babesiidae</taxon>
        <taxon>Babesia</taxon>
    </lineage>
</organism>
<comment type="caution">
    <text evidence="1">The sequence shown here is derived from an EMBL/GenBank/DDBJ whole genome shotgun (WGS) entry which is preliminary data.</text>
</comment>